<dbReference type="InterPro" id="IPR024079">
    <property type="entry name" value="MetalloPept_cat_dom_sf"/>
</dbReference>
<keyword evidence="1" id="KW-0472">Membrane</keyword>
<keyword evidence="3" id="KW-1185">Reference proteome</keyword>
<name>A0ABD3RD54_9STRA</name>
<evidence type="ECO:0000313" key="3">
    <source>
        <dbReference type="Proteomes" id="UP001530377"/>
    </source>
</evidence>
<sequence length="342" mass="38073">MTNGYAKPGYGGVVVDNRKRNGAMGGLFTLAVVGVSGYLIWKYALASPTDLAEAQDGLANFTDKIGEKWDDLGMPDLDNFTDVLDGLSDDLFAELYGGDPMLGDNTTVNWDDQHVKPDDGGLYLTLQNALDDTWQTEFETAVADWQESDALQLTTERVAVDYNCNRVDGVMVVCNANFGDTGWVGINENAILGDVVVSSVAKMNEYYLRNADFDHRRFTMCHEIGHGFGLPHTDENPHNSNLGNCLGKLYMEHSWFLDFYFPNFTSRLIMNSDLSTILLYLSFACVGRVRCGGNVDYTDNPSTNLLPGDVNMAKLREMYLTRRLTRVEEDGTVVQTTELIKR</sequence>
<evidence type="ECO:0000256" key="1">
    <source>
        <dbReference type="SAM" id="Phobius"/>
    </source>
</evidence>
<gene>
    <name evidence="2" type="ORF">ACHAXA_007452</name>
</gene>
<evidence type="ECO:0000313" key="2">
    <source>
        <dbReference type="EMBL" id="KAL3809376.1"/>
    </source>
</evidence>
<protein>
    <submittedName>
        <fullName evidence="2">Uncharacterized protein</fullName>
    </submittedName>
</protein>
<feature type="transmembrane region" description="Helical" evidence="1">
    <location>
        <begin position="21"/>
        <end position="41"/>
    </location>
</feature>
<accession>A0ABD3RD54</accession>
<keyword evidence="1" id="KW-1133">Transmembrane helix</keyword>
<organism evidence="2 3">
    <name type="scientific">Cyclostephanos tholiformis</name>
    <dbReference type="NCBI Taxonomy" id="382380"/>
    <lineage>
        <taxon>Eukaryota</taxon>
        <taxon>Sar</taxon>
        <taxon>Stramenopiles</taxon>
        <taxon>Ochrophyta</taxon>
        <taxon>Bacillariophyta</taxon>
        <taxon>Coscinodiscophyceae</taxon>
        <taxon>Thalassiosirophycidae</taxon>
        <taxon>Stephanodiscales</taxon>
        <taxon>Stephanodiscaceae</taxon>
        <taxon>Cyclostephanos</taxon>
    </lineage>
</organism>
<dbReference type="EMBL" id="JALLPB020000413">
    <property type="protein sequence ID" value="KAL3809376.1"/>
    <property type="molecule type" value="Genomic_DNA"/>
</dbReference>
<reference evidence="2 3" key="1">
    <citation type="submission" date="2024-10" db="EMBL/GenBank/DDBJ databases">
        <title>Updated reference genomes for cyclostephanoid diatoms.</title>
        <authorList>
            <person name="Roberts W.R."/>
            <person name="Alverson A.J."/>
        </authorList>
    </citation>
    <scope>NUCLEOTIDE SEQUENCE [LARGE SCALE GENOMIC DNA]</scope>
    <source>
        <strain evidence="2 3">AJA228-03</strain>
    </source>
</reference>
<dbReference type="AlphaFoldDB" id="A0ABD3RD54"/>
<dbReference type="Gene3D" id="3.40.390.10">
    <property type="entry name" value="Collagenase (Catalytic Domain)"/>
    <property type="match status" value="1"/>
</dbReference>
<dbReference type="Proteomes" id="UP001530377">
    <property type="component" value="Unassembled WGS sequence"/>
</dbReference>
<keyword evidence="1" id="KW-0812">Transmembrane</keyword>
<comment type="caution">
    <text evidence="2">The sequence shown here is derived from an EMBL/GenBank/DDBJ whole genome shotgun (WGS) entry which is preliminary data.</text>
</comment>
<dbReference type="SUPFAM" id="SSF55486">
    <property type="entry name" value="Metalloproteases ('zincins'), catalytic domain"/>
    <property type="match status" value="1"/>
</dbReference>
<proteinExistence type="predicted"/>